<keyword evidence="1" id="KW-0812">Transmembrane</keyword>
<dbReference type="EMBL" id="JBHUDE010000159">
    <property type="protein sequence ID" value="MFD1609571.1"/>
    <property type="molecule type" value="Genomic_DNA"/>
</dbReference>
<dbReference type="CDD" id="cd03392">
    <property type="entry name" value="PAP2_like_2"/>
    <property type="match status" value="1"/>
</dbReference>
<dbReference type="PANTHER" id="PTHR14969:SF13">
    <property type="entry name" value="AT30094P"/>
    <property type="match status" value="1"/>
</dbReference>
<evidence type="ECO:0000313" key="4">
    <source>
        <dbReference type="Proteomes" id="UP001597221"/>
    </source>
</evidence>
<feature type="transmembrane region" description="Helical" evidence="1">
    <location>
        <begin position="7"/>
        <end position="27"/>
    </location>
</feature>
<name>A0ABW4HWQ6_9BACI</name>
<dbReference type="SMART" id="SM00014">
    <property type="entry name" value="acidPPc"/>
    <property type="match status" value="1"/>
</dbReference>
<dbReference type="PANTHER" id="PTHR14969">
    <property type="entry name" value="SPHINGOSINE-1-PHOSPHATE PHOSPHOHYDROLASE"/>
    <property type="match status" value="1"/>
</dbReference>
<keyword evidence="1" id="KW-1133">Transmembrane helix</keyword>
<feature type="transmembrane region" description="Helical" evidence="1">
    <location>
        <begin position="63"/>
        <end position="82"/>
    </location>
</feature>
<evidence type="ECO:0000259" key="2">
    <source>
        <dbReference type="SMART" id="SM00014"/>
    </source>
</evidence>
<sequence>MKKLPSSLFILIGLLCFIMFGMMSWGVHIEISWLQSLDLAIIEAVQSNITTSKTAILSTLTEIGNIRLVIGLTIILVLFLFFKKWYATGLWLGGTILFGAAILTKIIKKVVDRERPDILPLMEKTTESFPSGHATAATVFYGIIGLAIILLMRGLWKRIVIGFITLGLIGFILVTRIYLGVHYPTDVIAGFLYGASVVFVSFGVYCKLSLLLRHVLERFGLADQSELFSEDSVLEQRS</sequence>
<organism evidence="3 4">
    <name type="scientific">Oceanobacillus luteolus</name>
    <dbReference type="NCBI Taxonomy" id="1274358"/>
    <lineage>
        <taxon>Bacteria</taxon>
        <taxon>Bacillati</taxon>
        <taxon>Bacillota</taxon>
        <taxon>Bacilli</taxon>
        <taxon>Bacillales</taxon>
        <taxon>Bacillaceae</taxon>
        <taxon>Oceanobacillus</taxon>
    </lineage>
</organism>
<dbReference type="RefSeq" id="WP_251517649.1">
    <property type="nucleotide sequence ID" value="NZ_JAMBON010000064.1"/>
</dbReference>
<protein>
    <submittedName>
        <fullName evidence="3">Phosphatase PAP2 family protein</fullName>
    </submittedName>
</protein>
<feature type="transmembrane region" description="Helical" evidence="1">
    <location>
        <begin position="89"/>
        <end position="111"/>
    </location>
</feature>
<evidence type="ECO:0000256" key="1">
    <source>
        <dbReference type="SAM" id="Phobius"/>
    </source>
</evidence>
<feature type="transmembrane region" description="Helical" evidence="1">
    <location>
        <begin position="159"/>
        <end position="179"/>
    </location>
</feature>
<evidence type="ECO:0000313" key="3">
    <source>
        <dbReference type="EMBL" id="MFD1609571.1"/>
    </source>
</evidence>
<feature type="transmembrane region" description="Helical" evidence="1">
    <location>
        <begin position="191"/>
        <end position="212"/>
    </location>
</feature>
<comment type="caution">
    <text evidence="3">The sequence shown here is derived from an EMBL/GenBank/DDBJ whole genome shotgun (WGS) entry which is preliminary data.</text>
</comment>
<gene>
    <name evidence="3" type="ORF">ACFSBH_18290</name>
</gene>
<keyword evidence="1" id="KW-0472">Membrane</keyword>
<dbReference type="InterPro" id="IPR000326">
    <property type="entry name" value="PAP2/HPO"/>
</dbReference>
<dbReference type="SUPFAM" id="SSF48317">
    <property type="entry name" value="Acid phosphatase/Vanadium-dependent haloperoxidase"/>
    <property type="match status" value="1"/>
</dbReference>
<keyword evidence="4" id="KW-1185">Reference proteome</keyword>
<proteinExistence type="predicted"/>
<dbReference type="Gene3D" id="1.20.144.10">
    <property type="entry name" value="Phosphatidic acid phosphatase type 2/haloperoxidase"/>
    <property type="match status" value="2"/>
</dbReference>
<accession>A0ABW4HWQ6</accession>
<dbReference type="Pfam" id="PF01569">
    <property type="entry name" value="PAP2"/>
    <property type="match status" value="1"/>
</dbReference>
<feature type="domain" description="Phosphatidic acid phosphatase type 2/haloperoxidase" evidence="2">
    <location>
        <begin position="88"/>
        <end position="202"/>
    </location>
</feature>
<dbReference type="InterPro" id="IPR036938">
    <property type="entry name" value="PAP2/HPO_sf"/>
</dbReference>
<reference evidence="4" key="1">
    <citation type="journal article" date="2019" name="Int. J. Syst. Evol. Microbiol.">
        <title>The Global Catalogue of Microorganisms (GCM) 10K type strain sequencing project: providing services to taxonomists for standard genome sequencing and annotation.</title>
        <authorList>
            <consortium name="The Broad Institute Genomics Platform"/>
            <consortium name="The Broad Institute Genome Sequencing Center for Infectious Disease"/>
            <person name="Wu L."/>
            <person name="Ma J."/>
        </authorList>
    </citation>
    <scope>NUCLEOTIDE SEQUENCE [LARGE SCALE GENOMIC DNA]</scope>
    <source>
        <strain evidence="4">CGMCC 1.12376</strain>
    </source>
</reference>
<dbReference type="Proteomes" id="UP001597221">
    <property type="component" value="Unassembled WGS sequence"/>
</dbReference>
<feature type="transmembrane region" description="Helical" evidence="1">
    <location>
        <begin position="131"/>
        <end position="152"/>
    </location>
</feature>